<comment type="caution">
    <text evidence="4">The sequence shown here is derived from an EMBL/GenBank/DDBJ whole genome shotgun (WGS) entry which is preliminary data.</text>
</comment>
<feature type="domain" description="ABC transporter" evidence="3">
    <location>
        <begin position="8"/>
        <end position="246"/>
    </location>
</feature>
<dbReference type="SMART" id="SM00382">
    <property type="entry name" value="AAA"/>
    <property type="match status" value="1"/>
</dbReference>
<evidence type="ECO:0000256" key="1">
    <source>
        <dbReference type="ARBA" id="ARBA00022741"/>
    </source>
</evidence>
<dbReference type="RefSeq" id="WP_092057890.1">
    <property type="nucleotide sequence ID" value="NZ_FOJJ01000038.1"/>
</dbReference>
<dbReference type="Proteomes" id="UP000317155">
    <property type="component" value="Unassembled WGS sequence"/>
</dbReference>
<name>A0A550JD85_9BACT</name>
<dbReference type="InterPro" id="IPR003439">
    <property type="entry name" value="ABC_transporter-like_ATP-bd"/>
</dbReference>
<gene>
    <name evidence="4" type="ORF">FL622_09650</name>
</gene>
<dbReference type="PANTHER" id="PTHR43423:SF1">
    <property type="entry name" value="ABC TRANSPORTER I FAMILY MEMBER 17"/>
    <property type="match status" value="1"/>
</dbReference>
<dbReference type="EMBL" id="VJVV01000006">
    <property type="protein sequence ID" value="TRO81162.1"/>
    <property type="molecule type" value="Genomic_DNA"/>
</dbReference>
<reference evidence="4 5" key="1">
    <citation type="submission" date="2019-07" db="EMBL/GenBank/DDBJ databases">
        <title>Insights of Desulfuromonas acetexigens electromicrobiology.</title>
        <authorList>
            <person name="Katuri K."/>
            <person name="Sapireddy V."/>
            <person name="Shaw D.R."/>
            <person name="Saikaly P."/>
        </authorList>
    </citation>
    <scope>NUCLEOTIDE SEQUENCE [LARGE SCALE GENOMIC DNA]</scope>
    <source>
        <strain evidence="4 5">2873</strain>
    </source>
</reference>
<keyword evidence="5" id="KW-1185">Reference proteome</keyword>
<protein>
    <submittedName>
        <fullName evidence="4">Amino acid ABC transporter ATP-binding protein</fullName>
    </submittedName>
</protein>
<evidence type="ECO:0000259" key="3">
    <source>
        <dbReference type="PROSITE" id="PS50893"/>
    </source>
</evidence>
<evidence type="ECO:0000313" key="5">
    <source>
        <dbReference type="Proteomes" id="UP000317155"/>
    </source>
</evidence>
<dbReference type="Gene3D" id="3.40.50.300">
    <property type="entry name" value="P-loop containing nucleotide triphosphate hydrolases"/>
    <property type="match status" value="1"/>
</dbReference>
<dbReference type="AlphaFoldDB" id="A0A550JD85"/>
<dbReference type="PROSITE" id="PS50893">
    <property type="entry name" value="ABC_TRANSPORTER_2"/>
    <property type="match status" value="1"/>
</dbReference>
<keyword evidence="2 4" id="KW-0067">ATP-binding</keyword>
<sequence length="254" mass="27860">MTGSGESLVLEGLRKARRDPEGRPVEILRGIDLTVPAGCLMVVVGPSGGGKSTLLRLLNRLEDPDAGRILLSGVDIGSLDPLALRRRVAAVPQVSFMYDGTVLDNLRRPFVFRGLPQPAADSEDVRRVLDLCRLPGDLLPRQARSLSIGQQQRLALARVLLTGPGVLLLDEPTSALDRPTADQLGQSLRDIRREERLTLVMLTHDLRLAQRVADRAAFLENGRILEEGTAADFFENPRADALRRFLASPEDTHE</sequence>
<dbReference type="OrthoDB" id="5429817at2"/>
<keyword evidence="1" id="KW-0547">Nucleotide-binding</keyword>
<accession>A0A550JD85</accession>
<proteinExistence type="predicted"/>
<evidence type="ECO:0000256" key="2">
    <source>
        <dbReference type="ARBA" id="ARBA00022840"/>
    </source>
</evidence>
<dbReference type="GO" id="GO:0005524">
    <property type="term" value="F:ATP binding"/>
    <property type="evidence" value="ECO:0007669"/>
    <property type="project" value="UniProtKB-KW"/>
</dbReference>
<dbReference type="Pfam" id="PF00005">
    <property type="entry name" value="ABC_tran"/>
    <property type="match status" value="1"/>
</dbReference>
<dbReference type="InterPro" id="IPR003593">
    <property type="entry name" value="AAA+_ATPase"/>
</dbReference>
<dbReference type="GO" id="GO:0016887">
    <property type="term" value="F:ATP hydrolysis activity"/>
    <property type="evidence" value="ECO:0007669"/>
    <property type="project" value="InterPro"/>
</dbReference>
<dbReference type="SUPFAM" id="SSF52540">
    <property type="entry name" value="P-loop containing nucleoside triphosphate hydrolases"/>
    <property type="match status" value="1"/>
</dbReference>
<dbReference type="InterPro" id="IPR027417">
    <property type="entry name" value="P-loop_NTPase"/>
</dbReference>
<dbReference type="PANTHER" id="PTHR43423">
    <property type="entry name" value="ABC TRANSPORTER I FAMILY MEMBER 17"/>
    <property type="match status" value="1"/>
</dbReference>
<organism evidence="4 5">
    <name type="scientific">Trichloromonas acetexigens</name>
    <dbReference type="NCBI Taxonomy" id="38815"/>
    <lineage>
        <taxon>Bacteria</taxon>
        <taxon>Pseudomonadati</taxon>
        <taxon>Thermodesulfobacteriota</taxon>
        <taxon>Desulfuromonadia</taxon>
        <taxon>Desulfuromonadales</taxon>
        <taxon>Trichloromonadaceae</taxon>
        <taxon>Trichloromonas</taxon>
    </lineage>
</organism>
<evidence type="ECO:0000313" key="4">
    <source>
        <dbReference type="EMBL" id="TRO81162.1"/>
    </source>
</evidence>